<gene>
    <name evidence="1" type="ORF">Tci_868540</name>
</gene>
<name>A0A699SGK3_TANCI</name>
<dbReference type="EMBL" id="BKCJ011161047">
    <property type="protein sequence ID" value="GFC96570.1"/>
    <property type="molecule type" value="Genomic_DNA"/>
</dbReference>
<dbReference type="CDD" id="cd11579">
    <property type="entry name" value="Glyco_tran_WbsX"/>
    <property type="match status" value="1"/>
</dbReference>
<feature type="non-terminal residue" evidence="1">
    <location>
        <position position="1"/>
    </location>
</feature>
<dbReference type="AlphaFoldDB" id="A0A699SGK3"/>
<proteinExistence type="predicted"/>
<reference evidence="1" key="1">
    <citation type="journal article" date="2019" name="Sci. Rep.">
        <title>Draft genome of Tanacetum cinerariifolium, the natural source of mosquito coil.</title>
        <authorList>
            <person name="Yamashiro T."/>
            <person name="Shiraishi A."/>
            <person name="Satake H."/>
            <person name="Nakayama K."/>
        </authorList>
    </citation>
    <scope>NUCLEOTIDE SEQUENCE</scope>
</reference>
<protein>
    <submittedName>
        <fullName evidence="1">Uncharacterized protein</fullName>
    </submittedName>
</protein>
<dbReference type="Gene3D" id="3.20.20.80">
    <property type="entry name" value="Glycosidases"/>
    <property type="match status" value="1"/>
</dbReference>
<dbReference type="InterPro" id="IPR032719">
    <property type="entry name" value="WbsX"/>
</dbReference>
<organism evidence="1">
    <name type="scientific">Tanacetum cinerariifolium</name>
    <name type="common">Dalmatian daisy</name>
    <name type="synonym">Chrysanthemum cinerariifolium</name>
    <dbReference type="NCBI Taxonomy" id="118510"/>
    <lineage>
        <taxon>Eukaryota</taxon>
        <taxon>Viridiplantae</taxon>
        <taxon>Streptophyta</taxon>
        <taxon>Embryophyta</taxon>
        <taxon>Tracheophyta</taxon>
        <taxon>Spermatophyta</taxon>
        <taxon>Magnoliopsida</taxon>
        <taxon>eudicotyledons</taxon>
        <taxon>Gunneridae</taxon>
        <taxon>Pentapetalae</taxon>
        <taxon>asterids</taxon>
        <taxon>campanulids</taxon>
        <taxon>Asterales</taxon>
        <taxon>Asteraceae</taxon>
        <taxon>Asteroideae</taxon>
        <taxon>Anthemideae</taxon>
        <taxon>Anthemidinae</taxon>
        <taxon>Tanacetum</taxon>
    </lineage>
</organism>
<feature type="non-terminal residue" evidence="1">
    <location>
        <position position="232"/>
    </location>
</feature>
<comment type="caution">
    <text evidence="1">The sequence shown here is derived from an EMBL/GenBank/DDBJ whole genome shotgun (WGS) entry which is preliminary data.</text>
</comment>
<dbReference type="PANTHER" id="PTHR41244:SF1">
    <property type="entry name" value="GLYCOSYLTRANSFERASE"/>
    <property type="match status" value="1"/>
</dbReference>
<accession>A0A699SGK3</accession>
<evidence type="ECO:0000313" key="1">
    <source>
        <dbReference type="EMBL" id="GFC96570.1"/>
    </source>
</evidence>
<sequence>GHYQPQLPADLGFYDLRLPQARQAQADLAKAYGIHGFCYYHYWFNGRRVLEQPFEEVLASGSPDFPFCLCWANENWTRRWDGQDKELLLEQNYSEADDIEHIQYLAKVFADPRYIKVDGKPVFIIYRADLFPNISNTIATWRTEAKRLGIEELYLIKVERFAQDKTPDLQGFDAAMQFEPDGSSIPKKQEVGLASKLFHKLSVRKSPYLNDDIFSYEEHAANAINQPLPTYK</sequence>
<dbReference type="Pfam" id="PF14307">
    <property type="entry name" value="Glyco_tran_WbsX"/>
    <property type="match status" value="1"/>
</dbReference>
<dbReference type="PANTHER" id="PTHR41244">
    <property type="entry name" value="RHAMNAN SYNTHESIS F"/>
    <property type="match status" value="1"/>
</dbReference>